<organism evidence="3">
    <name type="scientific">Nippostrongylus brasiliensis</name>
    <name type="common">Rat hookworm</name>
    <dbReference type="NCBI Taxonomy" id="27835"/>
    <lineage>
        <taxon>Eukaryota</taxon>
        <taxon>Metazoa</taxon>
        <taxon>Ecdysozoa</taxon>
        <taxon>Nematoda</taxon>
        <taxon>Chromadorea</taxon>
        <taxon>Rhabditida</taxon>
        <taxon>Rhabditina</taxon>
        <taxon>Rhabditomorpha</taxon>
        <taxon>Strongyloidea</taxon>
        <taxon>Heligmosomidae</taxon>
        <taxon>Nippostrongylus</taxon>
    </lineage>
</organism>
<evidence type="ECO:0000313" key="2">
    <source>
        <dbReference type="Proteomes" id="UP000271162"/>
    </source>
</evidence>
<name>A0A0N4XR07_NIPBR</name>
<dbReference type="Proteomes" id="UP000271162">
    <property type="component" value="Unassembled WGS sequence"/>
</dbReference>
<keyword evidence="2" id="KW-1185">Reference proteome</keyword>
<accession>A0A0N4XR07</accession>
<sequence length="56" mass="6367">MTALRCSPTTLPTTVGWIWRCSCEIFPYFLPNRYTVTLLNGVVVGVIQIVSYSKRN</sequence>
<evidence type="ECO:0000313" key="3">
    <source>
        <dbReference type="WBParaSite" id="NBR_0000495901-mRNA-1"/>
    </source>
</evidence>
<reference evidence="1 2" key="2">
    <citation type="submission" date="2018-11" db="EMBL/GenBank/DDBJ databases">
        <authorList>
            <consortium name="Pathogen Informatics"/>
        </authorList>
    </citation>
    <scope>NUCLEOTIDE SEQUENCE [LARGE SCALE GENOMIC DNA]</scope>
</reference>
<reference evidence="3" key="1">
    <citation type="submission" date="2017-02" db="UniProtKB">
        <authorList>
            <consortium name="WormBaseParasite"/>
        </authorList>
    </citation>
    <scope>IDENTIFICATION</scope>
</reference>
<dbReference type="AlphaFoldDB" id="A0A0N4XR07"/>
<dbReference type="WBParaSite" id="NBR_0000495901-mRNA-1">
    <property type="protein sequence ID" value="NBR_0000495901-mRNA-1"/>
    <property type="gene ID" value="NBR_0000495901"/>
</dbReference>
<protein>
    <submittedName>
        <fullName evidence="3">Inner membrane protein</fullName>
    </submittedName>
</protein>
<gene>
    <name evidence="1" type="ORF">NBR_LOCUS4961</name>
</gene>
<dbReference type="EMBL" id="UYSL01010548">
    <property type="protein sequence ID" value="VDL68550.1"/>
    <property type="molecule type" value="Genomic_DNA"/>
</dbReference>
<evidence type="ECO:0000313" key="1">
    <source>
        <dbReference type="EMBL" id="VDL68550.1"/>
    </source>
</evidence>
<proteinExistence type="predicted"/>